<evidence type="ECO:0000259" key="1">
    <source>
        <dbReference type="Pfam" id="PF13962"/>
    </source>
</evidence>
<dbReference type="Gramene" id="KRH47536">
    <property type="protein sequence ID" value="KRH47536"/>
    <property type="gene ID" value="GLYMA_07G035700"/>
</dbReference>
<evidence type="ECO:0000313" key="4">
    <source>
        <dbReference type="Proteomes" id="UP000008827"/>
    </source>
</evidence>
<keyword evidence="4" id="KW-1185">Reference proteome</keyword>
<dbReference type="InterPro" id="IPR026961">
    <property type="entry name" value="PGG_dom"/>
</dbReference>
<dbReference type="Gramene" id="KRH47535">
    <property type="protein sequence ID" value="KRH47535"/>
    <property type="gene ID" value="GLYMA_07G035700"/>
</dbReference>
<dbReference type="EMBL" id="CM000840">
    <property type="protein sequence ID" value="KRH47535.1"/>
    <property type="molecule type" value="Genomic_DNA"/>
</dbReference>
<dbReference type="OrthoDB" id="1166648at2759"/>
<name>A0A0R0IYY9_SOYBN</name>
<organism evidence="2">
    <name type="scientific">Glycine max</name>
    <name type="common">Soybean</name>
    <name type="synonym">Glycine hispida</name>
    <dbReference type="NCBI Taxonomy" id="3847"/>
    <lineage>
        <taxon>Eukaryota</taxon>
        <taxon>Viridiplantae</taxon>
        <taxon>Streptophyta</taxon>
        <taxon>Embryophyta</taxon>
        <taxon>Tracheophyta</taxon>
        <taxon>Spermatophyta</taxon>
        <taxon>Magnoliopsida</taxon>
        <taxon>eudicotyledons</taxon>
        <taxon>Gunneridae</taxon>
        <taxon>Pentapetalae</taxon>
        <taxon>rosids</taxon>
        <taxon>fabids</taxon>
        <taxon>Fabales</taxon>
        <taxon>Fabaceae</taxon>
        <taxon>Papilionoideae</taxon>
        <taxon>50 kb inversion clade</taxon>
        <taxon>NPAAA clade</taxon>
        <taxon>indigoferoid/millettioid clade</taxon>
        <taxon>Phaseoleae</taxon>
        <taxon>Glycine</taxon>
        <taxon>Glycine subgen. Soja</taxon>
    </lineage>
</organism>
<reference evidence="2" key="3">
    <citation type="submission" date="2018-07" db="EMBL/GenBank/DDBJ databases">
        <title>WGS assembly of Glycine max.</title>
        <authorList>
            <person name="Schmutz J."/>
            <person name="Cannon S."/>
            <person name="Schlueter J."/>
            <person name="Ma J."/>
            <person name="Mitros T."/>
            <person name="Nelson W."/>
            <person name="Hyten D."/>
            <person name="Song Q."/>
            <person name="Thelen J."/>
            <person name="Cheng J."/>
            <person name="Xu D."/>
            <person name="Hellsten U."/>
            <person name="May G."/>
            <person name="Yu Y."/>
            <person name="Sakurai T."/>
            <person name="Umezawa T."/>
            <person name="Bhattacharyya M."/>
            <person name="Sandhu D."/>
            <person name="Valliyodan B."/>
            <person name="Lindquist E."/>
            <person name="Peto M."/>
            <person name="Grant D."/>
            <person name="Shu S."/>
            <person name="Goodstein D."/>
            <person name="Barry K."/>
            <person name="Futrell-Griggs M."/>
            <person name="Abernathy B."/>
            <person name="Du J."/>
            <person name="Tian Z."/>
            <person name="Zhu L."/>
            <person name="Gill N."/>
            <person name="Joshi T."/>
            <person name="Libault M."/>
            <person name="Sethuraman A."/>
            <person name="Zhang X."/>
            <person name="Shinozaki K."/>
            <person name="Nguyen H."/>
            <person name="Wing R."/>
            <person name="Cregan P."/>
            <person name="Specht J."/>
            <person name="Grimwood J."/>
            <person name="Rokhsar D."/>
            <person name="Stacey G."/>
            <person name="Shoemaker R."/>
            <person name="Jackson S."/>
        </authorList>
    </citation>
    <scope>NUCLEOTIDE SEQUENCE</scope>
    <source>
        <tissue evidence="2">Callus</tissue>
    </source>
</reference>
<proteinExistence type="predicted"/>
<feature type="domain" description="PGG" evidence="1">
    <location>
        <begin position="30"/>
        <end position="70"/>
    </location>
</feature>
<dbReference type="STRING" id="3847.A0A0R0IYY9"/>
<protein>
    <recommendedName>
        <fullName evidence="1">PGG domain-containing protein</fullName>
    </recommendedName>
</protein>
<dbReference type="EnsemblPlants" id="KRH47536">
    <property type="protein sequence ID" value="KRH47536"/>
    <property type="gene ID" value="GLYMA_07G035700"/>
</dbReference>
<sequence>MMSNSKQEKKWWEKVMNSIGNWMAHKKKDEWLKDMRGNLSLLATVIATMTFQSAINPPGGIRPASETGEITCPDIQAKTLRFHALEKLSYLFLKQTPTTASFIITHYVLFHL</sequence>
<reference evidence="2 3" key="1">
    <citation type="journal article" date="2010" name="Nature">
        <title>Genome sequence of the palaeopolyploid soybean.</title>
        <authorList>
            <person name="Schmutz J."/>
            <person name="Cannon S.B."/>
            <person name="Schlueter J."/>
            <person name="Ma J."/>
            <person name="Mitros T."/>
            <person name="Nelson W."/>
            <person name="Hyten D.L."/>
            <person name="Song Q."/>
            <person name="Thelen J.J."/>
            <person name="Cheng J."/>
            <person name="Xu D."/>
            <person name="Hellsten U."/>
            <person name="May G.D."/>
            <person name="Yu Y."/>
            <person name="Sakurai T."/>
            <person name="Umezawa T."/>
            <person name="Bhattacharyya M.K."/>
            <person name="Sandhu D."/>
            <person name="Valliyodan B."/>
            <person name="Lindquist E."/>
            <person name="Peto M."/>
            <person name="Grant D."/>
            <person name="Shu S."/>
            <person name="Goodstein D."/>
            <person name="Barry K."/>
            <person name="Futrell-Griggs M."/>
            <person name="Abernathy B."/>
            <person name="Du J."/>
            <person name="Tian Z."/>
            <person name="Zhu L."/>
            <person name="Gill N."/>
            <person name="Joshi T."/>
            <person name="Libault M."/>
            <person name="Sethuraman A."/>
            <person name="Zhang X.-C."/>
            <person name="Shinozaki K."/>
            <person name="Nguyen H.T."/>
            <person name="Wing R.A."/>
            <person name="Cregan P."/>
            <person name="Specht J."/>
            <person name="Grimwood J."/>
            <person name="Rokhsar D."/>
            <person name="Stacey G."/>
            <person name="Shoemaker R.C."/>
            <person name="Jackson S.A."/>
        </authorList>
    </citation>
    <scope>NUCLEOTIDE SEQUENCE [LARGE SCALE GENOMIC DNA]</scope>
    <source>
        <strain evidence="3">cv. Williams 82</strain>
        <tissue evidence="2">Callus</tissue>
    </source>
</reference>
<dbReference type="EMBL" id="CM000840">
    <property type="protein sequence ID" value="KRH47536.1"/>
    <property type="molecule type" value="Genomic_DNA"/>
</dbReference>
<evidence type="ECO:0000313" key="2">
    <source>
        <dbReference type="EMBL" id="KRH47536.1"/>
    </source>
</evidence>
<dbReference type="AlphaFoldDB" id="A0A0R0IYY9"/>
<dbReference type="Pfam" id="PF13962">
    <property type="entry name" value="PGG"/>
    <property type="match status" value="1"/>
</dbReference>
<dbReference type="PaxDb" id="3847-GLYMA07G03990.1"/>
<dbReference type="EnsemblPlants" id="KRH47535">
    <property type="protein sequence ID" value="KRH47535"/>
    <property type="gene ID" value="GLYMA_07G035700"/>
</dbReference>
<accession>A0A0R0IYY9</accession>
<dbReference type="InParanoid" id="A0A0R0IYY9"/>
<evidence type="ECO:0000313" key="3">
    <source>
        <dbReference type="EnsemblPlants" id="KRH47535"/>
    </source>
</evidence>
<dbReference type="Proteomes" id="UP000008827">
    <property type="component" value="Chromosome 7"/>
</dbReference>
<gene>
    <name evidence="2" type="ORF">GLYMA_07G035700</name>
</gene>
<reference evidence="3" key="2">
    <citation type="submission" date="2018-02" db="UniProtKB">
        <authorList>
            <consortium name="EnsemblPlants"/>
        </authorList>
    </citation>
    <scope>IDENTIFICATION</scope>
    <source>
        <strain evidence="3">Williams 82</strain>
    </source>
</reference>